<sequence>MSRSFTPSPATPAVVTANDLRIGEVVWMCADGWTNDPRAATIYEDEAIADLALLDAIAQSNIVIDPYLAEVRRGPNGPEPTHFREDFRRRGPSNYFHGKQAELTQDNANV</sequence>
<proteinExistence type="predicted"/>
<dbReference type="RefSeq" id="WP_379143918.1">
    <property type="nucleotide sequence ID" value="NZ_JBHUEN010000043.1"/>
</dbReference>
<gene>
    <name evidence="2" type="ORF">ACFSCT_14680</name>
</gene>
<dbReference type="Pfam" id="PF11011">
    <property type="entry name" value="DUF2849"/>
    <property type="match status" value="1"/>
</dbReference>
<evidence type="ECO:0000313" key="2">
    <source>
        <dbReference type="EMBL" id="MFD1882965.1"/>
    </source>
</evidence>
<name>A0ABW4RAE2_9RHOB</name>
<evidence type="ECO:0000313" key="3">
    <source>
        <dbReference type="Proteomes" id="UP001597213"/>
    </source>
</evidence>
<dbReference type="InterPro" id="IPR021270">
    <property type="entry name" value="DUF2849"/>
</dbReference>
<dbReference type="Proteomes" id="UP001597213">
    <property type="component" value="Unassembled WGS sequence"/>
</dbReference>
<keyword evidence="3" id="KW-1185">Reference proteome</keyword>
<reference evidence="3" key="1">
    <citation type="journal article" date="2019" name="Int. J. Syst. Evol. Microbiol.">
        <title>The Global Catalogue of Microorganisms (GCM) 10K type strain sequencing project: providing services to taxonomists for standard genome sequencing and annotation.</title>
        <authorList>
            <consortium name="The Broad Institute Genomics Platform"/>
            <consortium name="The Broad Institute Genome Sequencing Center for Infectious Disease"/>
            <person name="Wu L."/>
            <person name="Ma J."/>
        </authorList>
    </citation>
    <scope>NUCLEOTIDE SEQUENCE [LARGE SCALE GENOMIC DNA]</scope>
    <source>
        <strain evidence="3">CCUG 56029</strain>
    </source>
</reference>
<evidence type="ECO:0000256" key="1">
    <source>
        <dbReference type="SAM" id="MobiDB-lite"/>
    </source>
</evidence>
<feature type="region of interest" description="Disordered" evidence="1">
    <location>
        <begin position="73"/>
        <end position="110"/>
    </location>
</feature>
<dbReference type="EMBL" id="JBHUEN010000043">
    <property type="protein sequence ID" value="MFD1882965.1"/>
    <property type="molecule type" value="Genomic_DNA"/>
</dbReference>
<organism evidence="2 3">
    <name type="scientific">Paracoccus pacificus</name>
    <dbReference type="NCBI Taxonomy" id="1463598"/>
    <lineage>
        <taxon>Bacteria</taxon>
        <taxon>Pseudomonadati</taxon>
        <taxon>Pseudomonadota</taxon>
        <taxon>Alphaproteobacteria</taxon>
        <taxon>Rhodobacterales</taxon>
        <taxon>Paracoccaceae</taxon>
        <taxon>Paracoccus</taxon>
    </lineage>
</organism>
<accession>A0ABW4RAE2</accession>
<protein>
    <submittedName>
        <fullName evidence="2">DUF2849 domain-containing protein</fullName>
    </submittedName>
</protein>
<comment type="caution">
    <text evidence="2">The sequence shown here is derived from an EMBL/GenBank/DDBJ whole genome shotgun (WGS) entry which is preliminary data.</text>
</comment>